<evidence type="ECO:0000313" key="5">
    <source>
        <dbReference type="EMBL" id="REE97815.1"/>
    </source>
</evidence>
<evidence type="ECO:0008006" key="7">
    <source>
        <dbReference type="Google" id="ProtNLM"/>
    </source>
</evidence>
<keyword evidence="4" id="KW-0812">Transmembrane</keyword>
<dbReference type="PANTHER" id="PTHR37042">
    <property type="entry name" value="OUTER MEMBRANE PROTEIN RV1973"/>
    <property type="match status" value="1"/>
</dbReference>
<keyword evidence="6" id="KW-1185">Reference proteome</keyword>
<feature type="compositionally biased region" description="Acidic residues" evidence="3">
    <location>
        <begin position="60"/>
        <end position="74"/>
    </location>
</feature>
<feature type="compositionally biased region" description="Acidic residues" evidence="3">
    <location>
        <begin position="24"/>
        <end position="33"/>
    </location>
</feature>
<keyword evidence="4" id="KW-1133">Transmembrane helix</keyword>
<organism evidence="5 6">
    <name type="scientific">Thermomonospora umbrina</name>
    <dbReference type="NCBI Taxonomy" id="111806"/>
    <lineage>
        <taxon>Bacteria</taxon>
        <taxon>Bacillati</taxon>
        <taxon>Actinomycetota</taxon>
        <taxon>Actinomycetes</taxon>
        <taxon>Streptosporangiales</taxon>
        <taxon>Thermomonosporaceae</taxon>
        <taxon>Thermomonospora</taxon>
    </lineage>
</organism>
<evidence type="ECO:0000256" key="4">
    <source>
        <dbReference type="SAM" id="Phobius"/>
    </source>
</evidence>
<evidence type="ECO:0000313" key="6">
    <source>
        <dbReference type="Proteomes" id="UP000256661"/>
    </source>
</evidence>
<proteinExistence type="predicted"/>
<comment type="caution">
    <text evidence="5">The sequence shown here is derived from an EMBL/GenBank/DDBJ whole genome shotgun (WGS) entry which is preliminary data.</text>
</comment>
<feature type="compositionally biased region" description="Basic and acidic residues" evidence="3">
    <location>
        <begin position="87"/>
        <end position="98"/>
    </location>
</feature>
<dbReference type="EMBL" id="QTTT01000001">
    <property type="protein sequence ID" value="REE97815.1"/>
    <property type="molecule type" value="Genomic_DNA"/>
</dbReference>
<keyword evidence="2 4" id="KW-0472">Membrane</keyword>
<dbReference type="RefSeq" id="WP_170177479.1">
    <property type="nucleotide sequence ID" value="NZ_QTTT01000001.1"/>
</dbReference>
<feature type="region of interest" description="Disordered" evidence="3">
    <location>
        <begin position="1"/>
        <end position="98"/>
    </location>
</feature>
<dbReference type="Proteomes" id="UP000256661">
    <property type="component" value="Unassembled WGS sequence"/>
</dbReference>
<feature type="transmembrane region" description="Helical" evidence="4">
    <location>
        <begin position="102"/>
        <end position="123"/>
    </location>
</feature>
<evidence type="ECO:0000256" key="3">
    <source>
        <dbReference type="SAM" id="MobiDB-lite"/>
    </source>
</evidence>
<reference evidence="5 6" key="1">
    <citation type="submission" date="2018-08" db="EMBL/GenBank/DDBJ databases">
        <title>Sequencing the genomes of 1000 actinobacteria strains.</title>
        <authorList>
            <person name="Klenk H.-P."/>
        </authorList>
    </citation>
    <scope>NUCLEOTIDE SEQUENCE [LARGE SCALE GENOMIC DNA]</scope>
    <source>
        <strain evidence="5 6">DSM 43927</strain>
    </source>
</reference>
<sequence>MAETETPVVDEETPDETGLPREQEETDEPEAEPGSEPQADASDDDDAEVSDAADAVGASDESDDESEDEDEDPPVEVKGAGGGKPPALEKPRPKRPRDPVRGVALVLACAAAAWAGFASWSWYDRANDEDLRFAELRDQVRQSGEQAIVNLNTLDYRTVGPDLKVWRDSSTGAQYDHVVRGGAEFEQQVTELKTVSKAKVLELAVSELDEHAGKARVIVAIQITVIDGEGKTVVKLRRQVAELTRTSAGWKVSALEEAPVGSSGS</sequence>
<name>A0A3D9SXT4_9ACTN</name>
<protein>
    <recommendedName>
        <fullName evidence="7">Mce-associated membrane protein</fullName>
    </recommendedName>
</protein>
<evidence type="ECO:0000256" key="2">
    <source>
        <dbReference type="ARBA" id="ARBA00023136"/>
    </source>
</evidence>
<dbReference type="PANTHER" id="PTHR37042:SF4">
    <property type="entry name" value="OUTER MEMBRANE PROTEIN RV1973"/>
    <property type="match status" value="1"/>
</dbReference>
<accession>A0A3D9SXT4</accession>
<dbReference type="GO" id="GO:0016020">
    <property type="term" value="C:membrane"/>
    <property type="evidence" value="ECO:0007669"/>
    <property type="project" value="UniProtKB-SubCell"/>
</dbReference>
<gene>
    <name evidence="5" type="ORF">DFJ69_3290</name>
</gene>
<comment type="subcellular location">
    <subcellularLocation>
        <location evidence="1">Membrane</location>
    </subcellularLocation>
</comment>
<evidence type="ECO:0000256" key="1">
    <source>
        <dbReference type="ARBA" id="ARBA00004370"/>
    </source>
</evidence>
<dbReference type="AlphaFoldDB" id="A0A3D9SXT4"/>
<feature type="compositionally biased region" description="Acidic residues" evidence="3">
    <location>
        <begin position="41"/>
        <end position="51"/>
    </location>
</feature>